<feature type="compositionally biased region" description="Pro residues" evidence="1">
    <location>
        <begin position="313"/>
        <end position="323"/>
    </location>
</feature>
<gene>
    <name evidence="2" type="ORF">C0Q70_18928</name>
</gene>
<dbReference type="Proteomes" id="UP000245119">
    <property type="component" value="Linkage Group LG12"/>
</dbReference>
<feature type="compositionally biased region" description="Basic and acidic residues" evidence="1">
    <location>
        <begin position="141"/>
        <end position="161"/>
    </location>
</feature>
<proteinExistence type="predicted"/>
<feature type="compositionally biased region" description="Basic residues" evidence="1">
    <location>
        <begin position="288"/>
        <end position="301"/>
    </location>
</feature>
<name>A0A2T7NHV9_POMCA</name>
<reference evidence="2 3" key="1">
    <citation type="submission" date="2018-04" db="EMBL/GenBank/DDBJ databases">
        <title>The genome of golden apple snail Pomacea canaliculata provides insight into stress tolerance and invasive adaptation.</title>
        <authorList>
            <person name="Liu C."/>
            <person name="Liu B."/>
            <person name="Ren Y."/>
            <person name="Zhang Y."/>
            <person name="Wang H."/>
            <person name="Li S."/>
            <person name="Jiang F."/>
            <person name="Yin L."/>
            <person name="Zhang G."/>
            <person name="Qian W."/>
            <person name="Fan W."/>
        </authorList>
    </citation>
    <scope>NUCLEOTIDE SEQUENCE [LARGE SCALE GENOMIC DNA]</scope>
    <source>
        <strain evidence="2">SZHN2017</strain>
        <tissue evidence="2">Muscle</tissue>
    </source>
</reference>
<sequence length="343" mass="39964">MPAAEGGACVGENSTVWCSWWSDRKRDFLNVAEQENHQRAKKGPCVHQRHHLSIHLCITISVFKPLRCFILSLLPSSQPNPCPCLKLATAWDATNFFTRLSSRPVDTLAAQHYFQADRPAGQAAEVEKASPEGGGGVVGGRWDEREGSVKKEVRGCEREEGVSEVNEEREDKRDQKRQTIPSRFFLIPRSVLLQRVHSAHASSLTELLEPYWALRRPIIPREQPQGSRRVDWLQRPRLHTMRSFGPRHVHREFFLFNQLSLLHHHHCHHHHHHHQHHRRHRHDDDDHHHRRCRRRRRRRMKSAGVATHLWRAPPTPEPAPPRVAPSTMWNREKAELSTGANRW</sequence>
<protein>
    <submittedName>
        <fullName evidence="2">Uncharacterized protein</fullName>
    </submittedName>
</protein>
<feature type="region of interest" description="Disordered" evidence="1">
    <location>
        <begin position="270"/>
        <end position="343"/>
    </location>
</feature>
<dbReference type="AlphaFoldDB" id="A0A2T7NHV9"/>
<comment type="caution">
    <text evidence="2">The sequence shown here is derived from an EMBL/GenBank/DDBJ whole genome shotgun (WGS) entry which is preliminary data.</text>
</comment>
<evidence type="ECO:0000256" key="1">
    <source>
        <dbReference type="SAM" id="MobiDB-lite"/>
    </source>
</evidence>
<dbReference type="EMBL" id="PZQS01000012">
    <property type="protein sequence ID" value="PVD20767.1"/>
    <property type="molecule type" value="Genomic_DNA"/>
</dbReference>
<organism evidence="2 3">
    <name type="scientific">Pomacea canaliculata</name>
    <name type="common">Golden apple snail</name>
    <dbReference type="NCBI Taxonomy" id="400727"/>
    <lineage>
        <taxon>Eukaryota</taxon>
        <taxon>Metazoa</taxon>
        <taxon>Spiralia</taxon>
        <taxon>Lophotrochozoa</taxon>
        <taxon>Mollusca</taxon>
        <taxon>Gastropoda</taxon>
        <taxon>Caenogastropoda</taxon>
        <taxon>Architaenioglossa</taxon>
        <taxon>Ampullarioidea</taxon>
        <taxon>Ampullariidae</taxon>
        <taxon>Pomacea</taxon>
    </lineage>
</organism>
<keyword evidence="3" id="KW-1185">Reference proteome</keyword>
<accession>A0A2T7NHV9</accession>
<evidence type="ECO:0000313" key="2">
    <source>
        <dbReference type="EMBL" id="PVD20767.1"/>
    </source>
</evidence>
<feature type="region of interest" description="Disordered" evidence="1">
    <location>
        <begin position="121"/>
        <end position="176"/>
    </location>
</feature>
<evidence type="ECO:0000313" key="3">
    <source>
        <dbReference type="Proteomes" id="UP000245119"/>
    </source>
</evidence>
<feature type="compositionally biased region" description="Basic residues" evidence="1">
    <location>
        <begin position="270"/>
        <end position="281"/>
    </location>
</feature>